<dbReference type="PANTHER" id="PTHR11709">
    <property type="entry name" value="MULTI-COPPER OXIDASE"/>
    <property type="match status" value="1"/>
</dbReference>
<feature type="domain" description="Plastocyanin-like" evidence="9">
    <location>
        <begin position="151"/>
        <end position="268"/>
    </location>
</feature>
<evidence type="ECO:0000256" key="6">
    <source>
        <dbReference type="SAM" id="Phobius"/>
    </source>
</evidence>
<dbReference type="InterPro" id="IPR033138">
    <property type="entry name" value="Cu_oxidase_CS"/>
</dbReference>
<dbReference type="CDD" id="cd13910">
    <property type="entry name" value="CuRO_3_MCO_like_4"/>
    <property type="match status" value="1"/>
</dbReference>
<sequence length="679" mass="74911">IGKNDEVFAIRGPEVVGGKITRRRLSATSTATNDDEPSTELLLRERGHSETSHEPSSSSSFGHQEDGSRRDSSKWLRPLGVLFLVLLLAAISFSSFPTLSQLATKSRAANKPQTPIKDEDASQQQMLGIQLHPYDHVLRPSKTITHHWNITSDYRSPDGVKKQVFLVNGQFPGPTIECRSGDRLIIHVTNSLSSREGVSIHWHGLHMRNANSMDGAVGFTQCPIASGTTFTYDFDVEKHQAGTFWWHAHSQVQRGDGMYGGLVVHQPSSIDSELGVYGSEREVLLMIGDWYHRTSSDVLSWYMSTRGFGNEPVPDSLLVNGAGKFICSMAVPARPVDCVDIRDEDVLSILGYDKSTEPIRLRVINVGSLAGFTIGLSSGNFTPLTVDGEFPIAGDISNSLGVLYPGERVDLLLPSVGSASNDLPQLHINLDPENFKYPNPALRSNQSFPLVTSAQVSSEESKLPEIEQPMHFDLATAIASKTHDYRNQLAEMVEQTILLYTKTQKLAKLSNHPTGFINRTSWAPQTTPPFPLLSLPRSQWDANQLAPWIPLSAESPPWVEIIVNNLDDGAHPFHLHGNDFYVLASHRSEHGWGSYSPYETSGSSSIKPKLNLVNPVKKDTVSVPRRGYVVLRFRADNPGIWMFHCHVLFHQASGMAMGVLVAADYEHVQVDPMAKSLCG</sequence>
<evidence type="ECO:0000259" key="8">
    <source>
        <dbReference type="Pfam" id="PF07731"/>
    </source>
</evidence>
<comment type="caution">
    <text evidence="10">The sequence shown here is derived from an EMBL/GenBank/DDBJ whole genome shotgun (WGS) entry which is preliminary data.</text>
</comment>
<dbReference type="InterPro" id="IPR002355">
    <property type="entry name" value="Cu_oxidase_Cu_BS"/>
</dbReference>
<feature type="transmembrane region" description="Helical" evidence="6">
    <location>
        <begin position="79"/>
        <end position="99"/>
    </location>
</feature>
<dbReference type="CDD" id="cd04205">
    <property type="entry name" value="CuRO_2_LCC_like"/>
    <property type="match status" value="1"/>
</dbReference>
<keyword evidence="6" id="KW-0812">Transmembrane</keyword>
<dbReference type="InterPro" id="IPR045087">
    <property type="entry name" value="Cu-oxidase_fam"/>
</dbReference>
<evidence type="ECO:0000256" key="3">
    <source>
        <dbReference type="ARBA" id="ARBA00023002"/>
    </source>
</evidence>
<dbReference type="CDD" id="cd04206">
    <property type="entry name" value="CuRO_1_LCC_like"/>
    <property type="match status" value="1"/>
</dbReference>
<comment type="similarity">
    <text evidence="1">Belongs to the multicopper oxidase family.</text>
</comment>
<evidence type="ECO:0000256" key="4">
    <source>
        <dbReference type="ARBA" id="ARBA00023008"/>
    </source>
</evidence>
<evidence type="ECO:0000256" key="1">
    <source>
        <dbReference type="ARBA" id="ARBA00010609"/>
    </source>
</evidence>
<accession>A0A8H8RLC0</accession>
<evidence type="ECO:0000259" key="7">
    <source>
        <dbReference type="Pfam" id="PF00394"/>
    </source>
</evidence>
<dbReference type="PROSITE" id="PS00079">
    <property type="entry name" value="MULTICOPPER_OXIDASE1"/>
    <property type="match status" value="1"/>
</dbReference>
<dbReference type="InterPro" id="IPR011707">
    <property type="entry name" value="Cu-oxidase-like_N"/>
</dbReference>
<feature type="non-terminal residue" evidence="10">
    <location>
        <position position="1"/>
    </location>
</feature>
<reference evidence="10 11" key="1">
    <citation type="submission" date="2018-05" db="EMBL/GenBank/DDBJ databases">
        <title>Genome sequencing and assembly of the regulated plant pathogen Lachnellula willkommii and related sister species for the development of diagnostic species identification markers.</title>
        <authorList>
            <person name="Giroux E."/>
            <person name="Bilodeau G."/>
        </authorList>
    </citation>
    <scope>NUCLEOTIDE SEQUENCE [LARGE SCALE GENOMIC DNA]</scope>
    <source>
        <strain evidence="10 11">CBS 197.66</strain>
    </source>
</reference>
<name>A0A8H8RLC0_9HELO</name>
<feature type="compositionally biased region" description="Basic and acidic residues" evidence="5">
    <location>
        <begin position="42"/>
        <end position="53"/>
    </location>
</feature>
<dbReference type="SUPFAM" id="SSF49503">
    <property type="entry name" value="Cupredoxins"/>
    <property type="match status" value="3"/>
</dbReference>
<keyword evidence="3" id="KW-0560">Oxidoreductase</keyword>
<feature type="region of interest" description="Disordered" evidence="5">
    <location>
        <begin position="19"/>
        <end position="70"/>
    </location>
</feature>
<organism evidence="10 11">
    <name type="scientific">Lachnellula subtilissima</name>
    <dbReference type="NCBI Taxonomy" id="602034"/>
    <lineage>
        <taxon>Eukaryota</taxon>
        <taxon>Fungi</taxon>
        <taxon>Dikarya</taxon>
        <taxon>Ascomycota</taxon>
        <taxon>Pezizomycotina</taxon>
        <taxon>Leotiomycetes</taxon>
        <taxon>Helotiales</taxon>
        <taxon>Lachnaceae</taxon>
        <taxon>Lachnellula</taxon>
    </lineage>
</organism>
<keyword evidence="6" id="KW-1133">Transmembrane helix</keyword>
<keyword evidence="2" id="KW-0479">Metal-binding</keyword>
<dbReference type="Proteomes" id="UP000462212">
    <property type="component" value="Unassembled WGS sequence"/>
</dbReference>
<dbReference type="PANTHER" id="PTHR11709:SF511">
    <property type="entry name" value="LACCASE"/>
    <property type="match status" value="1"/>
</dbReference>
<dbReference type="Pfam" id="PF00394">
    <property type="entry name" value="Cu-oxidase"/>
    <property type="match status" value="1"/>
</dbReference>
<gene>
    <name evidence="10" type="primary">ASO</name>
    <name evidence="10" type="ORF">LSUB1_G005088</name>
</gene>
<proteinExistence type="inferred from homology"/>
<feature type="domain" description="Plastocyanin-like" evidence="8">
    <location>
        <begin position="550"/>
        <end position="662"/>
    </location>
</feature>
<dbReference type="OrthoDB" id="2121828at2759"/>
<keyword evidence="11" id="KW-1185">Reference proteome</keyword>
<keyword evidence="4" id="KW-0186">Copper</keyword>
<evidence type="ECO:0000256" key="5">
    <source>
        <dbReference type="SAM" id="MobiDB-lite"/>
    </source>
</evidence>
<evidence type="ECO:0000313" key="10">
    <source>
        <dbReference type="EMBL" id="TVY36361.1"/>
    </source>
</evidence>
<dbReference type="AlphaFoldDB" id="A0A8H8RLC0"/>
<dbReference type="GO" id="GO:0005507">
    <property type="term" value="F:copper ion binding"/>
    <property type="evidence" value="ECO:0007669"/>
    <property type="project" value="InterPro"/>
</dbReference>
<dbReference type="InterPro" id="IPR001117">
    <property type="entry name" value="Cu-oxidase_2nd"/>
</dbReference>
<evidence type="ECO:0000313" key="11">
    <source>
        <dbReference type="Proteomes" id="UP000462212"/>
    </source>
</evidence>
<evidence type="ECO:0000259" key="9">
    <source>
        <dbReference type="Pfam" id="PF07732"/>
    </source>
</evidence>
<dbReference type="Pfam" id="PF07732">
    <property type="entry name" value="Cu-oxidase_3"/>
    <property type="match status" value="1"/>
</dbReference>
<keyword evidence="6" id="KW-0472">Membrane</keyword>
<dbReference type="InterPro" id="IPR008972">
    <property type="entry name" value="Cupredoxin"/>
</dbReference>
<dbReference type="Gene3D" id="2.60.40.420">
    <property type="entry name" value="Cupredoxins - blue copper proteins"/>
    <property type="match status" value="3"/>
</dbReference>
<protein>
    <submittedName>
        <fullName evidence="10">L-ascorbate oxidase</fullName>
    </submittedName>
</protein>
<dbReference type="InterPro" id="IPR011706">
    <property type="entry name" value="Cu-oxidase_C"/>
</dbReference>
<feature type="domain" description="Plastocyanin-like" evidence="7">
    <location>
        <begin position="282"/>
        <end position="392"/>
    </location>
</feature>
<dbReference type="Pfam" id="PF07731">
    <property type="entry name" value="Cu-oxidase_2"/>
    <property type="match status" value="1"/>
</dbReference>
<dbReference type="PROSITE" id="PS00080">
    <property type="entry name" value="MULTICOPPER_OXIDASE2"/>
    <property type="match status" value="1"/>
</dbReference>
<dbReference type="EMBL" id="QGMJ01000436">
    <property type="protein sequence ID" value="TVY36361.1"/>
    <property type="molecule type" value="Genomic_DNA"/>
</dbReference>
<dbReference type="GO" id="GO:0016491">
    <property type="term" value="F:oxidoreductase activity"/>
    <property type="evidence" value="ECO:0007669"/>
    <property type="project" value="UniProtKB-KW"/>
</dbReference>
<evidence type="ECO:0000256" key="2">
    <source>
        <dbReference type="ARBA" id="ARBA00022723"/>
    </source>
</evidence>